<feature type="signal peptide" evidence="2">
    <location>
        <begin position="1"/>
        <end position="15"/>
    </location>
</feature>
<gene>
    <name evidence="4" type="ORF">GMRT_15297</name>
</gene>
<feature type="domain" description="EGF-like" evidence="3">
    <location>
        <begin position="215"/>
        <end position="247"/>
    </location>
</feature>
<organism evidence="4 5">
    <name type="scientific">Giardia muris</name>
    <dbReference type="NCBI Taxonomy" id="5742"/>
    <lineage>
        <taxon>Eukaryota</taxon>
        <taxon>Metamonada</taxon>
        <taxon>Diplomonadida</taxon>
        <taxon>Hexamitidae</taxon>
        <taxon>Giardiinae</taxon>
        <taxon>Giardia</taxon>
    </lineage>
</organism>
<protein>
    <submittedName>
        <fullName evidence="4">High cysteine membrane protein</fullName>
    </submittedName>
</protein>
<comment type="caution">
    <text evidence="4">The sequence shown here is derived from an EMBL/GenBank/DDBJ whole genome shotgun (WGS) entry which is preliminary data.</text>
</comment>
<proteinExistence type="predicted"/>
<evidence type="ECO:0000313" key="4">
    <source>
        <dbReference type="EMBL" id="TNJ28878.1"/>
    </source>
</evidence>
<evidence type="ECO:0000259" key="3">
    <source>
        <dbReference type="SMART" id="SM00181"/>
    </source>
</evidence>
<dbReference type="InterPro" id="IPR000742">
    <property type="entry name" value="EGF"/>
</dbReference>
<reference evidence="4 5" key="1">
    <citation type="submission" date="2019-05" db="EMBL/GenBank/DDBJ databases">
        <title>The compact genome of Giardia muris reveals important steps in the evolution of intestinal protozoan parasites.</title>
        <authorList>
            <person name="Xu F."/>
            <person name="Jimenez-Gonzalez A."/>
            <person name="Einarsson E."/>
            <person name="Astvaldsson A."/>
            <person name="Peirasmaki D."/>
            <person name="Eckmann L."/>
            <person name="Andersson J.O."/>
            <person name="Svard S.G."/>
            <person name="Jerlstrom-Hultqvist J."/>
        </authorList>
    </citation>
    <scope>NUCLEOTIDE SEQUENCE [LARGE SCALE GENOMIC DNA]</scope>
    <source>
        <strain evidence="4 5">Roberts-Thomson</strain>
    </source>
</reference>
<accession>A0A4Z1SZH8</accession>
<keyword evidence="2" id="KW-0732">Signal</keyword>
<keyword evidence="5" id="KW-1185">Reference proteome</keyword>
<dbReference type="InterPro" id="IPR009030">
    <property type="entry name" value="Growth_fac_rcpt_cys_sf"/>
</dbReference>
<feature type="transmembrane region" description="Helical" evidence="1">
    <location>
        <begin position="529"/>
        <end position="552"/>
    </location>
</feature>
<dbReference type="EMBL" id="VDLU01000002">
    <property type="protein sequence ID" value="TNJ28878.1"/>
    <property type="molecule type" value="Genomic_DNA"/>
</dbReference>
<dbReference type="InterPro" id="IPR006212">
    <property type="entry name" value="Furin_repeat"/>
</dbReference>
<keyword evidence="1" id="KW-0812">Transmembrane</keyword>
<feature type="domain" description="EGF-like" evidence="3">
    <location>
        <begin position="47"/>
        <end position="81"/>
    </location>
</feature>
<feature type="domain" description="EGF-like" evidence="3">
    <location>
        <begin position="327"/>
        <end position="358"/>
    </location>
</feature>
<dbReference type="PANTHER" id="PTHR45756">
    <property type="entry name" value="PALMITOYLTRANSFERASE"/>
    <property type="match status" value="1"/>
</dbReference>
<dbReference type="SUPFAM" id="SSF57184">
    <property type="entry name" value="Growth factor receptor domain"/>
    <property type="match status" value="2"/>
</dbReference>
<name>A0A4Z1SZH8_GIAMU</name>
<dbReference type="SMART" id="SM00261">
    <property type="entry name" value="FU"/>
    <property type="match status" value="5"/>
</dbReference>
<dbReference type="Gene3D" id="2.10.220.10">
    <property type="entry name" value="Hormone Receptor, Insulin-like Growth Factor Receptor 1, Chain A, domain 2"/>
    <property type="match status" value="2"/>
</dbReference>
<dbReference type="VEuPathDB" id="GiardiaDB:GMRT_15297"/>
<feature type="chain" id="PRO_5021362801" evidence="2">
    <location>
        <begin position="16"/>
        <end position="557"/>
    </location>
</feature>
<keyword evidence="1" id="KW-0472">Membrane</keyword>
<dbReference type="Proteomes" id="UP000315496">
    <property type="component" value="Chromosome 2"/>
</dbReference>
<dbReference type="OrthoDB" id="300641at2759"/>
<evidence type="ECO:0000256" key="1">
    <source>
        <dbReference type="SAM" id="Phobius"/>
    </source>
</evidence>
<feature type="domain" description="EGF-like" evidence="3">
    <location>
        <begin position="281"/>
        <end position="323"/>
    </location>
</feature>
<evidence type="ECO:0000256" key="2">
    <source>
        <dbReference type="SAM" id="SignalP"/>
    </source>
</evidence>
<sequence>MKPLVLLLLLGAISSNCVIDNCTSCASPDGCQACDSGSFLDSGLCRPCSYVTPYCDLCDPQGSRCYTCRDGYFLDTDGFCHPVDPTCNGIADCATCNGLSCTKCKDGYSLSTSGACTAIGGNCLVKDGTCTVCKPGYFLRTLLFLKSCTKCSTNCELCTSSDKCTKCPGGSFLDSTGSCSNPYPADNCLVPNSTNTGLCQTCFQGYYLKEGKCTLCNDSISNCLLCRDANSCTLCETGYGISGGKCVDATGLTPYCARSVDGVCTECGSDGLYKIQLSTGECAPVQHACPYIGADPNCKFCEKGTSQCALCQTGYSFAGQKCIMTTICEDPNCGVCEASGQCRFCKRDYRLLNNGTCVKKCQDENCYECAPDPTDNKLQVCSGCAPGFTLSEGNCISCGIKGCNTCKLSTGPPAPARLRRSFTTRRTRRLLRRVNEAAPEDRPALLLEIADELEEHIDVLARNFNLDTAQADFIRALLHARVLHGDAPNQMGAPRDATTTPTCTCTACDSGYKLSGGECSTPLLTTNSIIGIVAMSLIAVGVIVSIITMSVLSRRHK</sequence>
<feature type="domain" description="EGF-like" evidence="3">
    <location>
        <begin position="360"/>
        <end position="396"/>
    </location>
</feature>
<dbReference type="PANTHER" id="PTHR45756:SF1">
    <property type="entry name" value="PROTEIN KINASE DOMAIN CONTAINING PROTEIN"/>
    <property type="match status" value="1"/>
</dbReference>
<feature type="domain" description="EGF-like" evidence="3">
    <location>
        <begin position="150"/>
        <end position="180"/>
    </location>
</feature>
<dbReference type="SMART" id="SM00181">
    <property type="entry name" value="EGF"/>
    <property type="match status" value="7"/>
</dbReference>
<dbReference type="InterPro" id="IPR053215">
    <property type="entry name" value="TKL_Ser/Thr_kinase"/>
</dbReference>
<feature type="domain" description="EGF-like" evidence="3">
    <location>
        <begin position="86"/>
        <end position="117"/>
    </location>
</feature>
<keyword evidence="1" id="KW-1133">Transmembrane helix</keyword>
<dbReference type="AlphaFoldDB" id="A0A4Z1SZH8"/>
<evidence type="ECO:0000313" key="5">
    <source>
        <dbReference type="Proteomes" id="UP000315496"/>
    </source>
</evidence>